<dbReference type="Gene3D" id="3.30.200.100">
    <property type="entry name" value="MucB/RseB, C-terminal domain"/>
    <property type="match status" value="1"/>
</dbReference>
<evidence type="ECO:0008006" key="9">
    <source>
        <dbReference type="Google" id="ProtNLM"/>
    </source>
</evidence>
<keyword evidence="4" id="KW-0574">Periplasm</keyword>
<name>A0A5C4RUK8_9GAMM</name>
<keyword evidence="8" id="KW-1185">Reference proteome</keyword>
<dbReference type="OrthoDB" id="7067274at2"/>
<evidence type="ECO:0000259" key="6">
    <source>
        <dbReference type="Pfam" id="PF17188"/>
    </source>
</evidence>
<dbReference type="Gene3D" id="2.50.20.10">
    <property type="entry name" value="Lipoprotein localisation LolA/LolB/LppX"/>
    <property type="match status" value="1"/>
</dbReference>
<dbReference type="Pfam" id="PF03888">
    <property type="entry name" value="MucB_RseB"/>
    <property type="match status" value="1"/>
</dbReference>
<dbReference type="AlphaFoldDB" id="A0A5C4RUK8"/>
<comment type="subcellular location">
    <subcellularLocation>
        <location evidence="1">Periplasm</location>
    </subcellularLocation>
</comment>
<dbReference type="PANTHER" id="PTHR38782">
    <property type="match status" value="1"/>
</dbReference>
<dbReference type="GO" id="GO:0032885">
    <property type="term" value="P:regulation of polysaccharide biosynthetic process"/>
    <property type="evidence" value="ECO:0007669"/>
    <property type="project" value="TreeGrafter"/>
</dbReference>
<evidence type="ECO:0000256" key="2">
    <source>
        <dbReference type="ARBA" id="ARBA00008150"/>
    </source>
</evidence>
<reference evidence="7 8" key="1">
    <citation type="submission" date="2019-03" db="EMBL/GenBank/DDBJ databases">
        <title>Arenimonas daejeonensis sp. nov., isolated from compost.</title>
        <authorList>
            <person name="Jeon C.O."/>
        </authorList>
    </citation>
    <scope>NUCLEOTIDE SEQUENCE [LARGE SCALE GENOMIC DNA]</scope>
    <source>
        <strain evidence="7 8">R29</strain>
    </source>
</reference>
<proteinExistence type="inferred from homology"/>
<dbReference type="InterPro" id="IPR033434">
    <property type="entry name" value="MucB/RseB_N"/>
</dbReference>
<dbReference type="InterPro" id="IPR038484">
    <property type="entry name" value="MucB/RseB_C_sf"/>
</dbReference>
<comment type="caution">
    <text evidence="7">The sequence shown here is derived from an EMBL/GenBank/DDBJ whole genome shotgun (WGS) entry which is preliminary data.</text>
</comment>
<evidence type="ECO:0000313" key="7">
    <source>
        <dbReference type="EMBL" id="TNJ34946.1"/>
    </source>
</evidence>
<dbReference type="CDD" id="cd16327">
    <property type="entry name" value="RseB"/>
    <property type="match status" value="1"/>
</dbReference>
<dbReference type="InterPro" id="IPR033436">
    <property type="entry name" value="MucB/RseB_C"/>
</dbReference>
<organism evidence="7 8">
    <name type="scientific">Arenimonas terrae</name>
    <dbReference type="NCBI Taxonomy" id="2546226"/>
    <lineage>
        <taxon>Bacteria</taxon>
        <taxon>Pseudomonadati</taxon>
        <taxon>Pseudomonadota</taxon>
        <taxon>Gammaproteobacteria</taxon>
        <taxon>Lysobacterales</taxon>
        <taxon>Lysobacteraceae</taxon>
        <taxon>Arenimonas</taxon>
    </lineage>
</organism>
<feature type="domain" description="MucB/RseB C-terminal" evidence="6">
    <location>
        <begin position="357"/>
        <end position="443"/>
    </location>
</feature>
<sequence>MRPGGGRGGRRTRAAPALALVCRGRGRDAGRGAAAAHEPARSRFVRAGAWGDGGAGPGRCRVRPAAGRPGVPGAAAALDRRFPLGRDRPAQALAPFAAGAGRAGDVGLPGAAQRPDGRRRSRRFHALCGRGRARAAGAGRGRPVRRLLLGLLLALAGPLHAADVDAWLSRIAPALGELDYRGTLVYVAGGKFATLRVFHRNDDGHERERLVATSGPPREVVRDGGKVMCIGTGQAAVAYDLNQAGRWSPALALSQALRLPGYRATLGGEGRVAGRKAQVVDIAATDGWRYGYRLWIDRESGLPLRVDLLDGQGHAVEQVAFTELELGVRPSDAELRPSAEGGLSRVETLVSAGGAAPAWQVPAPPEGFELRAARYRAGGVHLLYSDGLASVSVYVEKAEAGLRGSRASQRGAVNARSYWLDGWHVLAIGKVPAATVDRFARTLRAVDGDG</sequence>
<dbReference type="InterPro" id="IPR005588">
    <property type="entry name" value="MucB_RseB"/>
</dbReference>
<comment type="similarity">
    <text evidence="2">Belongs to the RseB family.</text>
</comment>
<gene>
    <name evidence="7" type="ORF">E1B00_03985</name>
</gene>
<accession>A0A5C4RUK8</accession>
<evidence type="ECO:0000256" key="4">
    <source>
        <dbReference type="ARBA" id="ARBA00022764"/>
    </source>
</evidence>
<evidence type="ECO:0000259" key="5">
    <source>
        <dbReference type="Pfam" id="PF03888"/>
    </source>
</evidence>
<dbReference type="PANTHER" id="PTHR38782:SF1">
    <property type="entry name" value="SIGMA-E FACTOR REGULATORY PROTEIN RSEB"/>
    <property type="match status" value="1"/>
</dbReference>
<dbReference type="Pfam" id="PF17188">
    <property type="entry name" value="MucB_RseB_C"/>
    <property type="match status" value="1"/>
</dbReference>
<dbReference type="GO" id="GO:0045152">
    <property type="term" value="F:antisigma factor binding"/>
    <property type="evidence" value="ECO:0007669"/>
    <property type="project" value="TreeGrafter"/>
</dbReference>
<dbReference type="Proteomes" id="UP000305760">
    <property type="component" value="Unassembled WGS sequence"/>
</dbReference>
<evidence type="ECO:0000256" key="1">
    <source>
        <dbReference type="ARBA" id="ARBA00004418"/>
    </source>
</evidence>
<dbReference type="GO" id="GO:0030288">
    <property type="term" value="C:outer membrane-bounded periplasmic space"/>
    <property type="evidence" value="ECO:0007669"/>
    <property type="project" value="TreeGrafter"/>
</dbReference>
<evidence type="ECO:0000256" key="3">
    <source>
        <dbReference type="ARBA" id="ARBA00022729"/>
    </source>
</evidence>
<dbReference type="EMBL" id="SMDR01000001">
    <property type="protein sequence ID" value="TNJ34946.1"/>
    <property type="molecule type" value="Genomic_DNA"/>
</dbReference>
<evidence type="ECO:0000313" key="8">
    <source>
        <dbReference type="Proteomes" id="UP000305760"/>
    </source>
</evidence>
<protein>
    <recommendedName>
        <fullName evidence="9">Transcriptional regulator</fullName>
    </recommendedName>
</protein>
<keyword evidence="3" id="KW-0732">Signal</keyword>
<feature type="domain" description="MucB/RseB N-terminal" evidence="5">
    <location>
        <begin position="164"/>
        <end position="338"/>
    </location>
</feature>